<evidence type="ECO:0000256" key="5">
    <source>
        <dbReference type="ARBA" id="ARBA00023242"/>
    </source>
</evidence>
<dbReference type="SUPFAM" id="SSF55021">
    <property type="entry name" value="ACT-like"/>
    <property type="match status" value="1"/>
</dbReference>
<dbReference type="Gene3D" id="3.30.70.260">
    <property type="match status" value="1"/>
</dbReference>
<dbReference type="PANTHER" id="PTHR45844">
    <property type="entry name" value="TRANSCRIPTION FACTOR BHLH30"/>
    <property type="match status" value="1"/>
</dbReference>
<keyword evidence="4" id="KW-0804">Transcription</keyword>
<keyword evidence="5" id="KW-0539">Nucleus</keyword>
<dbReference type="GO" id="GO:0005634">
    <property type="term" value="C:nucleus"/>
    <property type="evidence" value="ECO:0007669"/>
    <property type="project" value="UniProtKB-SubCell"/>
</dbReference>
<dbReference type="Proteomes" id="UP000694886">
    <property type="component" value="Chromosome 8"/>
</dbReference>
<dbReference type="GO" id="GO:0003677">
    <property type="term" value="F:DNA binding"/>
    <property type="evidence" value="ECO:0007669"/>
    <property type="project" value="UniProtKB-KW"/>
</dbReference>
<dbReference type="InterPro" id="IPR036638">
    <property type="entry name" value="HLH_DNA-bd_sf"/>
</dbReference>
<keyword evidence="2" id="KW-0805">Transcription regulation</keyword>
<dbReference type="GeneID" id="108663062"/>
<evidence type="ECO:0000313" key="7">
    <source>
        <dbReference type="Proteomes" id="UP000694886"/>
    </source>
</evidence>
<organism evidence="7 8">
    <name type="scientific">Theobroma cacao</name>
    <name type="common">Cacao</name>
    <name type="synonym">Cocoa</name>
    <dbReference type="NCBI Taxonomy" id="3641"/>
    <lineage>
        <taxon>Eukaryota</taxon>
        <taxon>Viridiplantae</taxon>
        <taxon>Streptophyta</taxon>
        <taxon>Embryophyta</taxon>
        <taxon>Tracheophyta</taxon>
        <taxon>Spermatophyta</taxon>
        <taxon>Magnoliopsida</taxon>
        <taxon>eudicotyledons</taxon>
        <taxon>Gunneridae</taxon>
        <taxon>Pentapetalae</taxon>
        <taxon>rosids</taxon>
        <taxon>malvids</taxon>
        <taxon>Malvales</taxon>
        <taxon>Malvaceae</taxon>
        <taxon>Byttnerioideae</taxon>
        <taxon>Theobroma</taxon>
    </lineage>
</organism>
<evidence type="ECO:0000313" key="8">
    <source>
        <dbReference type="RefSeq" id="XP_017981086.1"/>
    </source>
</evidence>
<keyword evidence="3" id="KW-0238">DNA-binding</keyword>
<dbReference type="Pfam" id="PF00010">
    <property type="entry name" value="HLH"/>
    <property type="match status" value="1"/>
</dbReference>
<dbReference type="InterPro" id="IPR011598">
    <property type="entry name" value="bHLH_dom"/>
</dbReference>
<accession>A0AB32WTM9</accession>
<dbReference type="InterPro" id="IPR045847">
    <property type="entry name" value="AIG1-like"/>
</dbReference>
<reference evidence="8" key="2">
    <citation type="submission" date="2025-08" db="UniProtKB">
        <authorList>
            <consortium name="RefSeq"/>
        </authorList>
    </citation>
    <scope>IDENTIFICATION</scope>
</reference>
<dbReference type="GO" id="GO:0046983">
    <property type="term" value="F:protein dimerization activity"/>
    <property type="evidence" value="ECO:0007669"/>
    <property type="project" value="InterPro"/>
</dbReference>
<evidence type="ECO:0000259" key="6">
    <source>
        <dbReference type="PROSITE" id="PS50888"/>
    </source>
</evidence>
<dbReference type="InterPro" id="IPR045865">
    <property type="entry name" value="ACT-like_dom_sf"/>
</dbReference>
<evidence type="ECO:0000256" key="3">
    <source>
        <dbReference type="ARBA" id="ARBA00023125"/>
    </source>
</evidence>
<name>A0AB32WTM9_THECC</name>
<evidence type="ECO:0000256" key="2">
    <source>
        <dbReference type="ARBA" id="ARBA00023015"/>
    </source>
</evidence>
<sequence>MFPLKSFCGFENNSPFNLTEGEDSIKTLSERKSTEACKSHKEAERRRRQRINAHLSTLRSLLPNTTKVLNQTDKASLLAEVVHHVRELRRQVEDVARRDVDGCCSKSQPELESWPFPGERDEAALSLYDKEAKLLKATVCCEDRPGLNHDLNRVIRSVQARVVRAEMTTVGGRTKSVVVMQWGGDVEEIGPLERALKDVVANRVSALAHGEGSKRARVIGSDNENGSGFLVDSV</sequence>
<evidence type="ECO:0000256" key="4">
    <source>
        <dbReference type="ARBA" id="ARBA00023163"/>
    </source>
</evidence>
<protein>
    <submittedName>
        <fullName evidence="8">Transcription factor bHLH30-like isoform X1</fullName>
    </submittedName>
</protein>
<dbReference type="Gene3D" id="4.10.280.10">
    <property type="entry name" value="Helix-loop-helix DNA-binding domain"/>
    <property type="match status" value="1"/>
</dbReference>
<dbReference type="SMART" id="SM00353">
    <property type="entry name" value="HLH"/>
    <property type="match status" value="1"/>
</dbReference>
<dbReference type="Gramene" id="Tc08v2_t006020.1">
    <property type="protein sequence ID" value="Tc08v2_p006020.1"/>
    <property type="gene ID" value="Tc08v2_g006020"/>
</dbReference>
<evidence type="ECO:0000256" key="1">
    <source>
        <dbReference type="ARBA" id="ARBA00004123"/>
    </source>
</evidence>
<dbReference type="GO" id="GO:0003700">
    <property type="term" value="F:DNA-binding transcription factor activity"/>
    <property type="evidence" value="ECO:0007669"/>
    <property type="project" value="InterPro"/>
</dbReference>
<comment type="subcellular location">
    <subcellularLocation>
        <location evidence="1">Nucleus</location>
    </subcellularLocation>
</comment>
<dbReference type="KEGG" id="tcc:108663062"/>
<dbReference type="PROSITE" id="PS50888">
    <property type="entry name" value="BHLH"/>
    <property type="match status" value="1"/>
</dbReference>
<feature type="domain" description="BHLH" evidence="6">
    <location>
        <begin position="35"/>
        <end position="88"/>
    </location>
</feature>
<dbReference type="PANTHER" id="PTHR45844:SF16">
    <property type="entry name" value="TRANSCRIPTION FACTOR BHLH30-LIKE"/>
    <property type="match status" value="1"/>
</dbReference>
<proteinExistence type="predicted"/>
<reference evidence="7" key="1">
    <citation type="journal article" date="1997" name="Nucleic Acids Res.">
        <title>tRNAscan-SE: a program for improved detection of transfer RNA genes in genomic sequence.</title>
        <authorList>
            <person name="Lowe T.M."/>
            <person name="Eddy S.R."/>
        </authorList>
    </citation>
    <scope>NUCLEOTIDE SEQUENCE [LARGE SCALE GENOMIC DNA]</scope>
    <source>
        <strain evidence="7">r\B97-61/B2</strain>
    </source>
</reference>
<dbReference type="RefSeq" id="XP_017981086.1">
    <property type="nucleotide sequence ID" value="XM_018125597.1"/>
</dbReference>
<dbReference type="AlphaFoldDB" id="A0AB32WTM9"/>
<gene>
    <name evidence="8" type="primary">LOC108663062</name>
</gene>
<dbReference type="SUPFAM" id="SSF47459">
    <property type="entry name" value="HLH, helix-loop-helix DNA-binding domain"/>
    <property type="match status" value="1"/>
</dbReference>